<evidence type="ECO:0000256" key="1">
    <source>
        <dbReference type="SAM" id="MobiDB-lite"/>
    </source>
</evidence>
<name>A0A286H7F9_9ACTN</name>
<feature type="compositionally biased region" description="Polar residues" evidence="1">
    <location>
        <begin position="1"/>
        <end position="17"/>
    </location>
</feature>
<dbReference type="Proteomes" id="UP000219482">
    <property type="component" value="Unassembled WGS sequence"/>
</dbReference>
<sequence length="312" mass="34546">MTATIPSTMPSTDTGQSGRRPVDRQALSTRLLGSAAKKSYDPVVDIDWAAPIPDHLYGLSPEWSTLYATPLWDGLSEDQRVTLTIHEYCSISGVGIWFECLLMQLVLRDIYGEDPAQPHVQWALTEIADECRHSVMFARTAETFGAPSYQPPASILRLGKAFAAKGDGPAVYAAILVAEEILDIFQRDLMKDERVQPLTRATSQIHVVEEARHMRFAREEITRRTPALSTWQLRRHRTVVAAVAAIVAENLVQPEVYASVGLDPREARAAARANEHYAGKLRHASTGLVAFLRDVGLVGGPSELLWRRAKLV</sequence>
<keyword evidence="3" id="KW-1185">Reference proteome</keyword>
<dbReference type="SUPFAM" id="SSF47240">
    <property type="entry name" value="Ferritin-like"/>
    <property type="match status" value="1"/>
</dbReference>
<accession>A0A286H7F9</accession>
<dbReference type="InterPro" id="IPR025859">
    <property type="entry name" value="AurF/CmlI"/>
</dbReference>
<dbReference type="GO" id="GO:0016491">
    <property type="term" value="F:oxidoreductase activity"/>
    <property type="evidence" value="ECO:0007669"/>
    <property type="project" value="InterPro"/>
</dbReference>
<evidence type="ECO:0000313" key="2">
    <source>
        <dbReference type="EMBL" id="SOE03416.1"/>
    </source>
</evidence>
<protein>
    <submittedName>
        <fullName evidence="2">p-aminobenzoate N-oxygenase AurF</fullName>
    </submittedName>
</protein>
<reference evidence="3" key="1">
    <citation type="submission" date="2017-09" db="EMBL/GenBank/DDBJ databases">
        <authorList>
            <person name="Varghese N."/>
            <person name="Submissions S."/>
        </authorList>
    </citation>
    <scope>NUCLEOTIDE SEQUENCE [LARGE SCALE GENOMIC DNA]</scope>
    <source>
        <strain evidence="3">DSM 44270</strain>
    </source>
</reference>
<dbReference type="EMBL" id="OCNK01000006">
    <property type="protein sequence ID" value="SOE03416.1"/>
    <property type="molecule type" value="Genomic_DNA"/>
</dbReference>
<dbReference type="Gene3D" id="1.10.620.20">
    <property type="entry name" value="Ribonucleotide Reductase, subunit A"/>
    <property type="match status" value="1"/>
</dbReference>
<organism evidence="2 3">
    <name type="scientific">Blastococcus haudaquaticus</name>
    <dbReference type="NCBI Taxonomy" id="1938745"/>
    <lineage>
        <taxon>Bacteria</taxon>
        <taxon>Bacillati</taxon>
        <taxon>Actinomycetota</taxon>
        <taxon>Actinomycetes</taxon>
        <taxon>Geodermatophilales</taxon>
        <taxon>Geodermatophilaceae</taxon>
        <taxon>Blastococcus</taxon>
    </lineage>
</organism>
<evidence type="ECO:0000313" key="3">
    <source>
        <dbReference type="Proteomes" id="UP000219482"/>
    </source>
</evidence>
<proteinExistence type="predicted"/>
<gene>
    <name evidence="2" type="ORF">SAMN06272739_4158</name>
</gene>
<dbReference type="Pfam" id="PF11583">
    <property type="entry name" value="AurF"/>
    <property type="match status" value="1"/>
</dbReference>
<feature type="region of interest" description="Disordered" evidence="1">
    <location>
        <begin position="1"/>
        <end position="23"/>
    </location>
</feature>
<dbReference type="AlphaFoldDB" id="A0A286H7F9"/>
<dbReference type="InterPro" id="IPR009078">
    <property type="entry name" value="Ferritin-like_SF"/>
</dbReference>
<dbReference type="InterPro" id="IPR012348">
    <property type="entry name" value="RNR-like"/>
</dbReference>